<feature type="coiled-coil region" evidence="4">
    <location>
        <begin position="728"/>
        <end position="794"/>
    </location>
</feature>
<feature type="region of interest" description="Disordered" evidence="5">
    <location>
        <begin position="394"/>
        <end position="416"/>
    </location>
</feature>
<evidence type="ECO:0000256" key="5">
    <source>
        <dbReference type="SAM" id="MobiDB-lite"/>
    </source>
</evidence>
<dbReference type="GO" id="GO:0048280">
    <property type="term" value="P:vesicle fusion with Golgi apparatus"/>
    <property type="evidence" value="ECO:0007669"/>
    <property type="project" value="InterPro"/>
</dbReference>
<feature type="region of interest" description="Disordered" evidence="5">
    <location>
        <begin position="820"/>
        <end position="841"/>
    </location>
</feature>
<organism evidence="8 9">
    <name type="scientific">Funneliformis geosporum</name>
    <dbReference type="NCBI Taxonomy" id="1117311"/>
    <lineage>
        <taxon>Eukaryota</taxon>
        <taxon>Fungi</taxon>
        <taxon>Fungi incertae sedis</taxon>
        <taxon>Mucoromycota</taxon>
        <taxon>Glomeromycotina</taxon>
        <taxon>Glomeromycetes</taxon>
        <taxon>Glomerales</taxon>
        <taxon>Glomeraceae</taxon>
        <taxon>Funneliformis</taxon>
    </lineage>
</organism>
<dbReference type="FunFam" id="1.25.10.10:FF:000296">
    <property type="entry name" value="Related to transport protein USO1"/>
    <property type="match status" value="1"/>
</dbReference>
<evidence type="ECO:0000259" key="7">
    <source>
        <dbReference type="Pfam" id="PF04871"/>
    </source>
</evidence>
<evidence type="ECO:0000259" key="6">
    <source>
        <dbReference type="Pfam" id="PF04869"/>
    </source>
</evidence>
<dbReference type="OrthoDB" id="198977at2759"/>
<dbReference type="InterPro" id="IPR006953">
    <property type="entry name" value="Vesicle_Uso1_P115_head"/>
</dbReference>
<sequence>MIILNQDCGLIQDGQSNSPILDLIRGYRELLGEKGQPQSAEDTVVKLVDRAINSTLLEDRRAAILGLKGLSREYRQEVGEKSLGSLLHILNEDRADIDSAKAILEILNILCTPDRQEDLVAVKFTDEIVKDSSNIHLFLDILQEYDFYVRFHNIQLLRALLIVRPDHVQDCILTAPMGISRLMDLLDDQREIIRNGESIFAGKYFGLLLLISLTENNADIQKIVAFENAFERLLEIISEEDGLNGGIIVQDCLQLIHNLLRYNVSNQNFFRETSCIQRIPALLSYSAEFQHQGFELEFLVQEWHEQKIVNTIVLLELIKILVVPNNMNTVTNQNVMVQCGVLKPVIELALSSNAPSPVKSHSLYALADLIRGNQNSQEFLARIVVTVPHPSYRISDSHDQSQASGNNAQSSQDQIPTLPPRPAVMALIAVAVGAEHLESYSTRAAATYTFESYTFNNINAQLVLASTLTPPPDDNPNSEIFAAKPQSAGSLLLSALLEWEDSEADPYVVWFASVIFSHILMNNEKSKEIARAIFIGDGNDNAEENVSLLHSIAGNLMMATRQNADVRVLIGYLCVLCVWLWDSPISIREFLSEGVHLQMLITPITQSSGIDTIVQGLCAFLLGICYEFNHNLDPHITRSTLQPILLSRIGFDQFVNRITRLRESTHFKHATQYLQILPETAVKGLPNLYFDYAFVEFFKNNYADPNAKSSLGYKGSDHQGDNDSTSMIISYKDVIQTQEKEINQLKESIKQIENQLELQKLSSEKQIDSLNSNIETLKQTIEKQTMDYIKLEKEQEDLLICLADQDANIKKYRERLISSGLDVSDIEEEEEEDNDNDNNNE</sequence>
<comment type="caution">
    <text evidence="8">The sequence shown here is derived from an EMBL/GenBank/DDBJ whole genome shotgun (WGS) entry which is preliminary data.</text>
</comment>
<keyword evidence="2" id="KW-0333">Golgi apparatus</keyword>
<proteinExistence type="predicted"/>
<dbReference type="Gene3D" id="1.25.10.10">
    <property type="entry name" value="Leucine-rich Repeat Variant"/>
    <property type="match status" value="1"/>
</dbReference>
<evidence type="ECO:0000313" key="8">
    <source>
        <dbReference type="EMBL" id="CAI2165740.1"/>
    </source>
</evidence>
<feature type="domain" description="Uso1/p115-like vesicle tethering protein C-terminal" evidence="7">
    <location>
        <begin position="729"/>
        <end position="838"/>
    </location>
</feature>
<keyword evidence="9" id="KW-1185">Reference proteome</keyword>
<dbReference type="PANTHER" id="PTHR10013">
    <property type="entry name" value="GENERAL VESICULAR TRANSPORT FACTOR P115"/>
    <property type="match status" value="1"/>
</dbReference>
<reference evidence="8" key="1">
    <citation type="submission" date="2022-08" db="EMBL/GenBank/DDBJ databases">
        <authorList>
            <person name="Kallberg Y."/>
            <person name="Tangrot J."/>
            <person name="Rosling A."/>
        </authorList>
    </citation>
    <scope>NUCLEOTIDE SEQUENCE</scope>
    <source>
        <strain evidence="8">Wild A</strain>
    </source>
</reference>
<dbReference type="GO" id="GO:0005795">
    <property type="term" value="C:Golgi stack"/>
    <property type="evidence" value="ECO:0007669"/>
    <property type="project" value="TreeGrafter"/>
</dbReference>
<dbReference type="GO" id="GO:0006888">
    <property type="term" value="P:endoplasmic reticulum to Golgi vesicle-mediated transport"/>
    <property type="evidence" value="ECO:0007669"/>
    <property type="project" value="TreeGrafter"/>
</dbReference>
<dbReference type="Proteomes" id="UP001153678">
    <property type="component" value="Unassembled WGS sequence"/>
</dbReference>
<dbReference type="InterPro" id="IPR006955">
    <property type="entry name" value="Uso1_p115_C"/>
</dbReference>
<feature type="compositionally biased region" description="Acidic residues" evidence="5">
    <location>
        <begin position="824"/>
        <end position="841"/>
    </location>
</feature>
<evidence type="ECO:0000256" key="4">
    <source>
        <dbReference type="SAM" id="Coils"/>
    </source>
</evidence>
<evidence type="ECO:0000256" key="1">
    <source>
        <dbReference type="ARBA" id="ARBA00004555"/>
    </source>
</evidence>
<dbReference type="GO" id="GO:0048211">
    <property type="term" value="P:Golgi vesicle docking"/>
    <property type="evidence" value="ECO:0007669"/>
    <property type="project" value="TreeGrafter"/>
</dbReference>
<evidence type="ECO:0000313" key="9">
    <source>
        <dbReference type="Proteomes" id="UP001153678"/>
    </source>
</evidence>
<feature type="compositionally biased region" description="Low complexity" evidence="5">
    <location>
        <begin position="400"/>
        <end position="414"/>
    </location>
</feature>
<dbReference type="PANTHER" id="PTHR10013:SF0">
    <property type="entry name" value="GENERAL VESICULAR TRANSPORT FACTOR P115"/>
    <property type="match status" value="1"/>
</dbReference>
<name>A0A9W4SDT8_9GLOM</name>
<dbReference type="EMBL" id="CAMKVN010000246">
    <property type="protein sequence ID" value="CAI2165740.1"/>
    <property type="molecule type" value="Genomic_DNA"/>
</dbReference>
<feature type="domain" description="Vesicle tethering protein Uso1/P115-like head" evidence="6">
    <location>
        <begin position="373"/>
        <end position="703"/>
    </location>
</feature>
<dbReference type="InterPro" id="IPR011989">
    <property type="entry name" value="ARM-like"/>
</dbReference>
<dbReference type="Pfam" id="PF04869">
    <property type="entry name" value="Uso1_p115_head"/>
    <property type="match status" value="1"/>
</dbReference>
<dbReference type="InterPro" id="IPR024095">
    <property type="entry name" value="Vesicle_P115"/>
</dbReference>
<dbReference type="Pfam" id="PF04871">
    <property type="entry name" value="Uso1_p115_C"/>
    <property type="match status" value="1"/>
</dbReference>
<keyword evidence="3 4" id="KW-0175">Coiled coil</keyword>
<dbReference type="AlphaFoldDB" id="A0A9W4SDT8"/>
<dbReference type="GO" id="GO:0012507">
    <property type="term" value="C:ER to Golgi transport vesicle membrane"/>
    <property type="evidence" value="ECO:0007669"/>
    <property type="project" value="TreeGrafter"/>
</dbReference>
<comment type="subcellular location">
    <subcellularLocation>
        <location evidence="1">Golgi apparatus</location>
    </subcellularLocation>
</comment>
<dbReference type="InterPro" id="IPR016024">
    <property type="entry name" value="ARM-type_fold"/>
</dbReference>
<dbReference type="GO" id="GO:0000139">
    <property type="term" value="C:Golgi membrane"/>
    <property type="evidence" value="ECO:0007669"/>
    <property type="project" value="InterPro"/>
</dbReference>
<evidence type="ECO:0000256" key="2">
    <source>
        <dbReference type="ARBA" id="ARBA00023034"/>
    </source>
</evidence>
<gene>
    <name evidence="8" type="ORF">FWILDA_LOCUS2220</name>
</gene>
<dbReference type="SUPFAM" id="SSF48371">
    <property type="entry name" value="ARM repeat"/>
    <property type="match status" value="2"/>
</dbReference>
<accession>A0A9W4SDT8</accession>
<evidence type="ECO:0000256" key="3">
    <source>
        <dbReference type="ARBA" id="ARBA00023054"/>
    </source>
</evidence>
<dbReference type="GO" id="GO:0005783">
    <property type="term" value="C:endoplasmic reticulum"/>
    <property type="evidence" value="ECO:0007669"/>
    <property type="project" value="TreeGrafter"/>
</dbReference>
<dbReference type="GO" id="GO:0006886">
    <property type="term" value="P:intracellular protein transport"/>
    <property type="evidence" value="ECO:0007669"/>
    <property type="project" value="InterPro"/>
</dbReference>
<protein>
    <submittedName>
        <fullName evidence="8">5122_t:CDS:1</fullName>
    </submittedName>
</protein>